<evidence type="ECO:0000313" key="2">
    <source>
        <dbReference type="Proteomes" id="UP000274429"/>
    </source>
</evidence>
<dbReference type="WBParaSite" id="TTAC_0000847301-mRNA-1">
    <property type="protein sequence ID" value="TTAC_0000847301-mRNA-1"/>
    <property type="gene ID" value="TTAC_0000847301"/>
</dbReference>
<dbReference type="EMBL" id="UYWX01020509">
    <property type="protein sequence ID" value="VDM33012.1"/>
    <property type="molecule type" value="Genomic_DNA"/>
</dbReference>
<reference evidence="1 2" key="2">
    <citation type="submission" date="2018-11" db="EMBL/GenBank/DDBJ databases">
        <authorList>
            <consortium name="Pathogen Informatics"/>
        </authorList>
    </citation>
    <scope>NUCLEOTIDE SEQUENCE [LARGE SCALE GENOMIC DNA]</scope>
</reference>
<reference evidence="3" key="1">
    <citation type="submission" date="2017-02" db="UniProtKB">
        <authorList>
            <consortium name="WormBaseParasite"/>
        </authorList>
    </citation>
    <scope>IDENTIFICATION</scope>
</reference>
<dbReference type="Proteomes" id="UP000274429">
    <property type="component" value="Unassembled WGS sequence"/>
</dbReference>
<proteinExistence type="predicted"/>
<accession>A0A0R3X4W4</accession>
<protein>
    <submittedName>
        <fullName evidence="1 3">Uncharacterized protein</fullName>
    </submittedName>
</protein>
<gene>
    <name evidence="1" type="ORF">TTAC_LOCUS8458</name>
</gene>
<organism evidence="3">
    <name type="scientific">Hydatigena taeniaeformis</name>
    <name type="common">Feline tapeworm</name>
    <name type="synonym">Taenia taeniaeformis</name>
    <dbReference type="NCBI Taxonomy" id="6205"/>
    <lineage>
        <taxon>Eukaryota</taxon>
        <taxon>Metazoa</taxon>
        <taxon>Spiralia</taxon>
        <taxon>Lophotrochozoa</taxon>
        <taxon>Platyhelminthes</taxon>
        <taxon>Cestoda</taxon>
        <taxon>Eucestoda</taxon>
        <taxon>Cyclophyllidea</taxon>
        <taxon>Taeniidae</taxon>
        <taxon>Hydatigera</taxon>
    </lineage>
</organism>
<name>A0A0R3X4W4_HYDTA</name>
<dbReference type="AlphaFoldDB" id="A0A0R3X4W4"/>
<evidence type="ECO:0000313" key="1">
    <source>
        <dbReference type="EMBL" id="VDM33012.1"/>
    </source>
</evidence>
<sequence>MPFGNASKTPILRVVSSPILSVSLNVSPFVRHMRRSAQSLGYAQITS</sequence>
<keyword evidence="2" id="KW-1185">Reference proteome</keyword>
<evidence type="ECO:0000313" key="3">
    <source>
        <dbReference type="WBParaSite" id="TTAC_0000847301-mRNA-1"/>
    </source>
</evidence>